<organism evidence="2 3">
    <name type="scientific">Colletotrichum tamarilloi</name>
    <dbReference type="NCBI Taxonomy" id="1209934"/>
    <lineage>
        <taxon>Eukaryota</taxon>
        <taxon>Fungi</taxon>
        <taxon>Dikarya</taxon>
        <taxon>Ascomycota</taxon>
        <taxon>Pezizomycotina</taxon>
        <taxon>Sordariomycetes</taxon>
        <taxon>Hypocreomycetidae</taxon>
        <taxon>Glomerellales</taxon>
        <taxon>Glomerellaceae</taxon>
        <taxon>Colletotrichum</taxon>
        <taxon>Colletotrichum acutatum species complex</taxon>
    </lineage>
</organism>
<keyword evidence="3" id="KW-1185">Reference proteome</keyword>
<name>A0ABQ9RBB5_9PEZI</name>
<accession>A0ABQ9RBB5</accession>
<sequence length="182" mass="19517">MHRLGGVAPAPILPKRHAQASQAGGSTAGQCALERWALGRVSRSSPGPRSSPPSPIRTFSPSLLSPVFPVRHHFSPVASPNSRWSLDPSLRRRLIVPSFLVPFSASTPCSAADVAQSLEGPSTFFCARFEMPYSSGTSTLFTCAEHCLSAPSGLSLSLSLLHLFSLPSRSCNEAVRVRQHRE</sequence>
<gene>
    <name evidence="2" type="ORF">CTAM01_06445</name>
</gene>
<reference evidence="2 3" key="1">
    <citation type="submission" date="2016-10" db="EMBL/GenBank/DDBJ databases">
        <title>The genome sequence of Colletotrichum fioriniae PJ7.</title>
        <authorList>
            <person name="Baroncelli R."/>
        </authorList>
    </citation>
    <scope>NUCLEOTIDE SEQUENCE [LARGE SCALE GENOMIC DNA]</scope>
    <source>
        <strain evidence="2 3">Tom-12</strain>
    </source>
</reference>
<dbReference type="Proteomes" id="UP001227543">
    <property type="component" value="Unassembled WGS sequence"/>
</dbReference>
<evidence type="ECO:0000313" key="2">
    <source>
        <dbReference type="EMBL" id="KAK1500510.1"/>
    </source>
</evidence>
<dbReference type="EMBL" id="MLFU01000018">
    <property type="protein sequence ID" value="KAK1500510.1"/>
    <property type="molecule type" value="Genomic_DNA"/>
</dbReference>
<proteinExistence type="predicted"/>
<protein>
    <submittedName>
        <fullName evidence="2">Uncharacterized protein</fullName>
    </submittedName>
</protein>
<evidence type="ECO:0000313" key="3">
    <source>
        <dbReference type="Proteomes" id="UP001227543"/>
    </source>
</evidence>
<dbReference type="GeneID" id="85406710"/>
<evidence type="ECO:0000256" key="1">
    <source>
        <dbReference type="SAM" id="MobiDB-lite"/>
    </source>
</evidence>
<dbReference type="RefSeq" id="XP_060382731.1">
    <property type="nucleotide sequence ID" value="XM_060522472.1"/>
</dbReference>
<comment type="caution">
    <text evidence="2">The sequence shown here is derived from an EMBL/GenBank/DDBJ whole genome shotgun (WGS) entry which is preliminary data.</text>
</comment>
<feature type="region of interest" description="Disordered" evidence="1">
    <location>
        <begin position="1"/>
        <end position="27"/>
    </location>
</feature>